<evidence type="ECO:0000256" key="4">
    <source>
        <dbReference type="ARBA" id="ARBA00022833"/>
    </source>
</evidence>
<dbReference type="Gene3D" id="3.30.160.60">
    <property type="entry name" value="Classic Zinc Finger"/>
    <property type="match status" value="11"/>
</dbReference>
<dbReference type="PROSITE" id="PS00028">
    <property type="entry name" value="ZINC_FINGER_C2H2_1"/>
    <property type="match status" value="22"/>
</dbReference>
<evidence type="ECO:0000256" key="2">
    <source>
        <dbReference type="ARBA" id="ARBA00022737"/>
    </source>
</evidence>
<feature type="domain" description="C2H2-type" evidence="8">
    <location>
        <begin position="1322"/>
        <end position="1350"/>
    </location>
</feature>
<feature type="domain" description="ZAD" evidence="9">
    <location>
        <begin position="13"/>
        <end position="94"/>
    </location>
</feature>
<feature type="binding site" evidence="6">
    <location>
        <position position="15"/>
    </location>
    <ligand>
        <name>Zn(2+)</name>
        <dbReference type="ChEBI" id="CHEBI:29105"/>
    </ligand>
</feature>
<evidence type="ECO:0000256" key="5">
    <source>
        <dbReference type="PROSITE-ProRule" id="PRU00042"/>
    </source>
</evidence>
<sequence>MEFDSVIVKDSPGLCRCCLAEGCYKELGAPYFCGGHTEVYGDMLMECFDICISQQTDGPNGPNRHICEVCIGRLRDATEFKRQVLESEKTFIDMVARKDFKGKMMVSKKEMKKEPGTDVDPDVNMIDTADVFDDDTDEEPLSLKRRAPRASGAAPRRRGVKTERKKARKNDDNFQTTVLKNDTSLHAHCPRKPAKRVNLKDGILFAGGQRAVGTRRRKNLQILFNNTTVIPFKWRAKYHCFYCNDIVNKYEALRIHTEAHGKCTIEDIATACKNRTNRYDVRIDVSDITCKICKDKFDSLNDVARHLNERHGLGVDISDILIAGYRLTDLTCCVCSKKFEYDKEYIAHMFKSHPIACYECKKCNESFCRKRDLTAHMTQSHKEVVHKCKRCSHECATRSSLRHHVRKEHCTNKCDMCTSKFASALLLEKHLKDKHSSDSLEPKSSLKRTIKTEHANSYLKTREKSLKVKESILTVIRSSTATPFSYYQNKFKCFYCPESYDDPATLREHTESHVISGHETKFFQKCGNLASMSVKVDIKELKCRLCQESITDLANLIKHLTTTHDIEVVEDLRTYVEPYRLVKDQIECPECPGRTFKYFNILVRHVNSSHTNNNIVCALCGLTFAKEKLLKIHLRNKHKPEKFTCYICEEECGIRARLDVHMAKVHGIKITKCLKCGDRFETAYLKQKHDVEVHKTGYKCPQCPREFHRNSYVEDHVRRVHLKEKKISCSICDHKFFNQINLRRHMIKHTGEKNYHCDVCGVSFMYRKSLVKHLARHDGIESEEELLSLKSGDEGVDAAPLATPRRASEVKTEKRKRIKKKTEDAASSNKVIGIQRRRNLQILFNNTSVIPFKWRSKFSCFYCGLFLNGYKELRRHTEAHGSCSLEEVTAATLKLNWSRDIKVDISDLTCQVCKDTATSFYELITHLNDRHDLSVDPSDLKIETLKLSDMSCHMCGQKFNYIRFLISHLQNSHPNEESHECDKCNQKFNRKKDLCCHMSYYHREGGYQCKYCPVKCDTLNSLRYHKAKYHSTRCGVCFVKFGSPTLKQKHLELVHPEKAKSAKIPIVKDEDSKRELRESRESKRGRLLRVKTNICDIINMSNATPFSYYKNKFNCFYCPEDFIDPETLRDHTQSNHTVCDLNTKYIKKNCTCLTNVCVKLDILHLRCRLCQIPLTDFDSLLDHLTTVHDVTFESMLKSCLQPYKLVKDHMECPYCPGEVFRFFNILAKHVNSSHTNNNIVCSYCGLTFAKETHLRVHIRNNHRQGMFRCPICDAECNIQSRLFSHLAKVHGKKALRCLKCGERFETHYLKQRHLLNVHNMGHKCPHCERVFHRNSYMKDHVRRFHLKEKKVPCSACDMKFFSPIDLRSHMVKHTGEKNFHCDICGERFMYKKGLVRHIGRHNKNASAISM</sequence>
<dbReference type="InterPro" id="IPR012934">
    <property type="entry name" value="Znf_AD"/>
</dbReference>
<evidence type="ECO:0000256" key="1">
    <source>
        <dbReference type="ARBA" id="ARBA00022723"/>
    </source>
</evidence>
<dbReference type="InterPro" id="IPR036236">
    <property type="entry name" value="Znf_C2H2_sf"/>
</dbReference>
<keyword evidence="2" id="KW-0677">Repeat</keyword>
<reference evidence="10" key="1">
    <citation type="submission" date="2020-11" db="EMBL/GenBank/DDBJ databases">
        <authorList>
            <person name="Whiteford S."/>
        </authorList>
    </citation>
    <scope>NUCLEOTIDE SEQUENCE</scope>
</reference>
<dbReference type="PANTHER" id="PTHR24379">
    <property type="entry name" value="KRAB AND ZINC FINGER DOMAIN-CONTAINING"/>
    <property type="match status" value="1"/>
</dbReference>
<evidence type="ECO:0000313" key="11">
    <source>
        <dbReference type="Proteomes" id="UP000653454"/>
    </source>
</evidence>
<evidence type="ECO:0000259" key="9">
    <source>
        <dbReference type="PROSITE" id="PS51915"/>
    </source>
</evidence>
<dbReference type="SUPFAM" id="SSF57667">
    <property type="entry name" value="beta-beta-alpha zinc fingers"/>
    <property type="match status" value="6"/>
</dbReference>
<feature type="domain" description="C2H2-type" evidence="8">
    <location>
        <begin position="386"/>
        <end position="414"/>
    </location>
</feature>
<keyword evidence="3 5" id="KW-0863">Zinc-finger</keyword>
<evidence type="ECO:0000313" key="10">
    <source>
        <dbReference type="EMBL" id="CAG9106409.1"/>
    </source>
</evidence>
<dbReference type="InterPro" id="IPR013087">
    <property type="entry name" value="Znf_C2H2_type"/>
</dbReference>
<accession>A0A8S4DRN0</accession>
<feature type="binding site" evidence="6">
    <location>
        <position position="18"/>
    </location>
    <ligand>
        <name>Zn(2+)</name>
        <dbReference type="ChEBI" id="CHEBI:29105"/>
    </ligand>
</feature>
<feature type="domain" description="C2H2-type" evidence="8">
    <location>
        <begin position="1351"/>
        <end position="1378"/>
    </location>
</feature>
<keyword evidence="11" id="KW-1185">Reference proteome</keyword>
<gene>
    <name evidence="10" type="ORF">PLXY2_LOCUS3580</name>
</gene>
<feature type="domain" description="C2H2-type" evidence="8">
    <location>
        <begin position="412"/>
        <end position="440"/>
    </location>
</feature>
<protein>
    <submittedName>
        <fullName evidence="10">(diamondback moth) hypothetical protein</fullName>
    </submittedName>
</protein>
<dbReference type="GO" id="GO:0005634">
    <property type="term" value="C:nucleus"/>
    <property type="evidence" value="ECO:0007669"/>
    <property type="project" value="InterPro"/>
</dbReference>
<feature type="domain" description="C2H2-type" evidence="8">
    <location>
        <begin position="755"/>
        <end position="782"/>
    </location>
</feature>
<feature type="domain" description="C2H2-type" evidence="8">
    <location>
        <begin position="491"/>
        <end position="513"/>
    </location>
</feature>
<feature type="binding site" evidence="6">
    <location>
        <position position="70"/>
    </location>
    <ligand>
        <name>Zn(2+)</name>
        <dbReference type="ChEBI" id="CHEBI:29105"/>
    </ligand>
</feature>
<name>A0A8S4DRN0_PLUXY</name>
<feature type="domain" description="C2H2-type" evidence="8">
    <location>
        <begin position="1113"/>
        <end position="1137"/>
    </location>
</feature>
<feature type="region of interest" description="Disordered" evidence="7">
    <location>
        <begin position="797"/>
        <end position="822"/>
    </location>
</feature>
<evidence type="ECO:0000256" key="3">
    <source>
        <dbReference type="ARBA" id="ARBA00022771"/>
    </source>
</evidence>
<dbReference type="PROSITE" id="PS50157">
    <property type="entry name" value="ZINC_FINGER_C2H2_2"/>
    <property type="match status" value="15"/>
</dbReference>
<organism evidence="10 11">
    <name type="scientific">Plutella xylostella</name>
    <name type="common">Diamondback moth</name>
    <name type="synonym">Plutella maculipennis</name>
    <dbReference type="NCBI Taxonomy" id="51655"/>
    <lineage>
        <taxon>Eukaryota</taxon>
        <taxon>Metazoa</taxon>
        <taxon>Ecdysozoa</taxon>
        <taxon>Arthropoda</taxon>
        <taxon>Hexapoda</taxon>
        <taxon>Insecta</taxon>
        <taxon>Pterygota</taxon>
        <taxon>Neoptera</taxon>
        <taxon>Endopterygota</taxon>
        <taxon>Lepidoptera</taxon>
        <taxon>Glossata</taxon>
        <taxon>Ditrysia</taxon>
        <taxon>Yponomeutoidea</taxon>
        <taxon>Plutellidae</taxon>
        <taxon>Plutella</taxon>
    </lineage>
</organism>
<dbReference type="Pfam" id="PF00096">
    <property type="entry name" value="zf-C2H2"/>
    <property type="match status" value="4"/>
</dbReference>
<dbReference type="SMART" id="SM00868">
    <property type="entry name" value="zf-AD"/>
    <property type="match status" value="2"/>
</dbReference>
<dbReference type="EMBL" id="CAJHNJ030000009">
    <property type="protein sequence ID" value="CAG9106409.1"/>
    <property type="molecule type" value="Genomic_DNA"/>
</dbReference>
<evidence type="ECO:0000256" key="7">
    <source>
        <dbReference type="SAM" id="MobiDB-lite"/>
    </source>
</evidence>
<feature type="domain" description="C2H2-type" evidence="8">
    <location>
        <begin position="1379"/>
        <end position="1406"/>
    </location>
</feature>
<dbReference type="PANTHER" id="PTHR24379:SF127">
    <property type="entry name" value="BLOODY FINGERS-RELATED"/>
    <property type="match status" value="1"/>
</dbReference>
<feature type="domain" description="C2H2-type" evidence="8">
    <location>
        <begin position="698"/>
        <end position="726"/>
    </location>
</feature>
<feature type="compositionally biased region" description="Basic residues" evidence="7">
    <location>
        <begin position="155"/>
        <end position="168"/>
    </location>
</feature>
<comment type="caution">
    <text evidence="10">The sequence shown here is derived from an EMBL/GenBank/DDBJ whole genome shotgun (WGS) entry which is preliminary data.</text>
</comment>
<dbReference type="SMART" id="SM00355">
    <property type="entry name" value="ZnF_C2H2"/>
    <property type="match status" value="30"/>
</dbReference>
<keyword evidence="4 6" id="KW-0862">Zinc</keyword>
<feature type="domain" description="C2H2-type" evidence="8">
    <location>
        <begin position="950"/>
        <end position="978"/>
    </location>
</feature>
<evidence type="ECO:0000256" key="6">
    <source>
        <dbReference type="PROSITE-ProRule" id="PRU01263"/>
    </source>
</evidence>
<feature type="domain" description="C2H2-type" evidence="8">
    <location>
        <begin position="727"/>
        <end position="754"/>
    </location>
</feature>
<dbReference type="PROSITE" id="PS51915">
    <property type="entry name" value="ZAD"/>
    <property type="match status" value="1"/>
</dbReference>
<proteinExistence type="predicted"/>
<dbReference type="FunFam" id="3.30.160.60:FF:000100">
    <property type="entry name" value="Zinc finger 45-like"/>
    <property type="match status" value="2"/>
</dbReference>
<dbReference type="GO" id="GO:0008270">
    <property type="term" value="F:zinc ion binding"/>
    <property type="evidence" value="ECO:0007669"/>
    <property type="project" value="UniProtKB-UniRule"/>
</dbReference>
<evidence type="ECO:0000259" key="8">
    <source>
        <dbReference type="PROSITE" id="PS50157"/>
    </source>
</evidence>
<feature type="domain" description="C2H2-type" evidence="8">
    <location>
        <begin position="358"/>
        <end position="381"/>
    </location>
</feature>
<feature type="domain" description="C2H2-type" evidence="8">
    <location>
        <begin position="615"/>
        <end position="643"/>
    </location>
</feature>
<feature type="binding site" evidence="6">
    <location>
        <position position="67"/>
    </location>
    <ligand>
        <name>Zn(2+)</name>
        <dbReference type="ChEBI" id="CHEBI:29105"/>
    </ligand>
</feature>
<feature type="domain" description="C2H2-type" evidence="8">
    <location>
        <begin position="979"/>
        <end position="1002"/>
    </location>
</feature>
<dbReference type="Proteomes" id="UP000653454">
    <property type="component" value="Unassembled WGS sequence"/>
</dbReference>
<feature type="region of interest" description="Disordered" evidence="7">
    <location>
        <begin position="133"/>
        <end position="175"/>
    </location>
</feature>
<keyword evidence="1 6" id="KW-0479">Metal-binding</keyword>
<feature type="domain" description="C2H2-type" evidence="8">
    <location>
        <begin position="1239"/>
        <end position="1262"/>
    </location>
</feature>